<organism evidence="1 2">
    <name type="scientific">Glossina brevipalpis</name>
    <dbReference type="NCBI Taxonomy" id="37001"/>
    <lineage>
        <taxon>Eukaryota</taxon>
        <taxon>Metazoa</taxon>
        <taxon>Ecdysozoa</taxon>
        <taxon>Arthropoda</taxon>
        <taxon>Hexapoda</taxon>
        <taxon>Insecta</taxon>
        <taxon>Pterygota</taxon>
        <taxon>Neoptera</taxon>
        <taxon>Endopterygota</taxon>
        <taxon>Diptera</taxon>
        <taxon>Brachycera</taxon>
        <taxon>Muscomorpha</taxon>
        <taxon>Hippoboscoidea</taxon>
        <taxon>Glossinidae</taxon>
        <taxon>Glossina</taxon>
    </lineage>
</organism>
<accession>A0A1A9WIV6</accession>
<dbReference type="Proteomes" id="UP000091820">
    <property type="component" value="Unassembled WGS sequence"/>
</dbReference>
<reference evidence="1" key="2">
    <citation type="submission" date="2020-05" db="UniProtKB">
        <authorList>
            <consortium name="EnsemblMetazoa"/>
        </authorList>
    </citation>
    <scope>IDENTIFICATION</scope>
    <source>
        <strain evidence="1">IAEA</strain>
    </source>
</reference>
<protein>
    <submittedName>
        <fullName evidence="1">Uncharacterized protein</fullName>
    </submittedName>
</protein>
<name>A0A1A9WIV6_9MUSC</name>
<dbReference type="VEuPathDB" id="VectorBase:GBRI021402"/>
<dbReference type="AlphaFoldDB" id="A0A1A9WIV6"/>
<evidence type="ECO:0000313" key="2">
    <source>
        <dbReference type="Proteomes" id="UP000091820"/>
    </source>
</evidence>
<evidence type="ECO:0000313" key="1">
    <source>
        <dbReference type="EnsemblMetazoa" id="GBRI021402-PA"/>
    </source>
</evidence>
<dbReference type="PROSITE" id="PS51257">
    <property type="entry name" value="PROKAR_LIPOPROTEIN"/>
    <property type="match status" value="1"/>
</dbReference>
<keyword evidence="2" id="KW-1185">Reference proteome</keyword>
<sequence length="120" mass="14322">MFTRFHVHLPVVHHHPFASVACWEDWNQHHISMKLLYPHVKDNQNRVYEIWQMKAYLQKDSYLLGLIFCETIPSSYGVFQIIMCCETTFIIRGTCEPGEKTPVFFFTHLMNKENSEKEKQ</sequence>
<reference evidence="2" key="1">
    <citation type="submission" date="2014-03" db="EMBL/GenBank/DDBJ databases">
        <authorList>
            <person name="Aksoy S."/>
            <person name="Warren W."/>
            <person name="Wilson R.K."/>
        </authorList>
    </citation>
    <scope>NUCLEOTIDE SEQUENCE [LARGE SCALE GENOMIC DNA]</scope>
    <source>
        <strain evidence="2">IAEA</strain>
    </source>
</reference>
<dbReference type="EnsemblMetazoa" id="GBRI021402-RA">
    <property type="protein sequence ID" value="GBRI021402-PA"/>
    <property type="gene ID" value="GBRI021402"/>
</dbReference>
<proteinExistence type="predicted"/>